<keyword evidence="11" id="KW-0413">Isomerase</keyword>
<keyword evidence="5" id="KW-0547">Nucleotide-binding</keyword>
<feature type="region of interest" description="Disordered" evidence="14">
    <location>
        <begin position="521"/>
        <end position="551"/>
    </location>
</feature>
<dbReference type="NCBIfam" id="TIGR00604">
    <property type="entry name" value="rad3"/>
    <property type="match status" value="1"/>
</dbReference>
<keyword evidence="12" id="KW-0539">Nucleus</keyword>
<dbReference type="GO" id="GO:0003677">
    <property type="term" value="F:DNA binding"/>
    <property type="evidence" value="ECO:0007669"/>
    <property type="project" value="InterPro"/>
</dbReference>
<evidence type="ECO:0000256" key="5">
    <source>
        <dbReference type="ARBA" id="ARBA00022741"/>
    </source>
</evidence>
<keyword evidence="10" id="KW-0411">Iron-sulfur</keyword>
<name>A0A5N5TGN4_9CRUS</name>
<evidence type="ECO:0000256" key="1">
    <source>
        <dbReference type="ARBA" id="ARBA00001966"/>
    </source>
</evidence>
<feature type="coiled-coil region" evidence="13">
    <location>
        <begin position="110"/>
        <end position="140"/>
    </location>
</feature>
<keyword evidence="7 16" id="KW-0347">Helicase</keyword>
<evidence type="ECO:0000256" key="4">
    <source>
        <dbReference type="ARBA" id="ARBA00022723"/>
    </source>
</evidence>
<dbReference type="GO" id="GO:0046872">
    <property type="term" value="F:metal ion binding"/>
    <property type="evidence" value="ECO:0007669"/>
    <property type="project" value="UniProtKB-KW"/>
</dbReference>
<evidence type="ECO:0000313" key="17">
    <source>
        <dbReference type="Proteomes" id="UP000326759"/>
    </source>
</evidence>
<dbReference type="Pfam" id="PF13307">
    <property type="entry name" value="Helicase_C_2"/>
    <property type="match status" value="1"/>
</dbReference>
<dbReference type="AlphaFoldDB" id="A0A5N5TGN4"/>
<dbReference type="OrthoDB" id="267079at2759"/>
<comment type="cofactor">
    <cofactor evidence="1">
        <name>[4Fe-4S] cluster</name>
        <dbReference type="ChEBI" id="CHEBI:49883"/>
    </cofactor>
</comment>
<dbReference type="PANTHER" id="PTHR11472:SF41">
    <property type="entry name" value="ATP-DEPENDENT DNA HELICASE DDX11-RELATED"/>
    <property type="match status" value="1"/>
</dbReference>
<keyword evidence="13" id="KW-0175">Coiled coil</keyword>
<evidence type="ECO:0000256" key="14">
    <source>
        <dbReference type="SAM" id="MobiDB-lite"/>
    </source>
</evidence>
<keyword evidence="4" id="KW-0479">Metal-binding</keyword>
<proteinExistence type="inferred from homology"/>
<dbReference type="GO" id="GO:0005524">
    <property type="term" value="F:ATP binding"/>
    <property type="evidence" value="ECO:0007669"/>
    <property type="project" value="UniProtKB-KW"/>
</dbReference>
<dbReference type="SMART" id="SM00488">
    <property type="entry name" value="DEXDc2"/>
    <property type="match status" value="1"/>
</dbReference>
<evidence type="ECO:0000256" key="6">
    <source>
        <dbReference type="ARBA" id="ARBA00022801"/>
    </source>
</evidence>
<evidence type="ECO:0000256" key="12">
    <source>
        <dbReference type="ARBA" id="ARBA00023242"/>
    </source>
</evidence>
<dbReference type="PROSITE" id="PS51193">
    <property type="entry name" value="HELICASE_ATP_BIND_2"/>
    <property type="match status" value="1"/>
</dbReference>
<evidence type="ECO:0000256" key="13">
    <source>
        <dbReference type="SAM" id="Coils"/>
    </source>
</evidence>
<comment type="similarity">
    <text evidence="3">Belongs to the DEAD box helicase family. DEAH subfamily. DDX11/CHL1 sub-subfamily.</text>
</comment>
<dbReference type="InterPro" id="IPR045028">
    <property type="entry name" value="DinG/Rad3-like"/>
</dbReference>
<dbReference type="PANTHER" id="PTHR11472">
    <property type="entry name" value="DNA REPAIR DEAD HELICASE RAD3/XP-D SUBFAMILY MEMBER"/>
    <property type="match status" value="1"/>
</dbReference>
<dbReference type="GO" id="GO:0005634">
    <property type="term" value="C:nucleus"/>
    <property type="evidence" value="ECO:0007669"/>
    <property type="project" value="UniProtKB-SubCell"/>
</dbReference>
<evidence type="ECO:0000256" key="3">
    <source>
        <dbReference type="ARBA" id="ARBA00008435"/>
    </source>
</evidence>
<evidence type="ECO:0000256" key="11">
    <source>
        <dbReference type="ARBA" id="ARBA00023235"/>
    </source>
</evidence>
<dbReference type="InterPro" id="IPR006555">
    <property type="entry name" value="ATP-dep_Helicase_C"/>
</dbReference>
<dbReference type="GO" id="GO:0016818">
    <property type="term" value="F:hydrolase activity, acting on acid anhydrides, in phosphorus-containing anhydrides"/>
    <property type="evidence" value="ECO:0007669"/>
    <property type="project" value="InterPro"/>
</dbReference>
<dbReference type="InterPro" id="IPR014013">
    <property type="entry name" value="Helic_SF1/SF2_ATP-bd_DinG/Rad3"/>
</dbReference>
<evidence type="ECO:0000256" key="10">
    <source>
        <dbReference type="ARBA" id="ARBA00023014"/>
    </source>
</evidence>
<keyword evidence="17" id="KW-1185">Reference proteome</keyword>
<evidence type="ECO:0000256" key="8">
    <source>
        <dbReference type="ARBA" id="ARBA00022840"/>
    </source>
</evidence>
<dbReference type="GO" id="GO:0034085">
    <property type="term" value="P:establishment of sister chromatid cohesion"/>
    <property type="evidence" value="ECO:0007669"/>
    <property type="project" value="TreeGrafter"/>
</dbReference>
<evidence type="ECO:0000313" key="16">
    <source>
        <dbReference type="EMBL" id="KAB7505816.1"/>
    </source>
</evidence>
<evidence type="ECO:0000259" key="15">
    <source>
        <dbReference type="PROSITE" id="PS51193"/>
    </source>
</evidence>
<organism evidence="16 17">
    <name type="scientific">Armadillidium nasatum</name>
    <dbReference type="NCBI Taxonomy" id="96803"/>
    <lineage>
        <taxon>Eukaryota</taxon>
        <taxon>Metazoa</taxon>
        <taxon>Ecdysozoa</taxon>
        <taxon>Arthropoda</taxon>
        <taxon>Crustacea</taxon>
        <taxon>Multicrustacea</taxon>
        <taxon>Malacostraca</taxon>
        <taxon>Eumalacostraca</taxon>
        <taxon>Peracarida</taxon>
        <taxon>Isopoda</taxon>
        <taxon>Oniscidea</taxon>
        <taxon>Crinocheta</taxon>
        <taxon>Armadillidiidae</taxon>
        <taxon>Armadillidium</taxon>
    </lineage>
</organism>
<comment type="subcellular location">
    <subcellularLocation>
        <location evidence="2">Nucleus</location>
    </subcellularLocation>
</comment>
<comment type="caution">
    <text evidence="16">The sequence shown here is derived from an EMBL/GenBank/DDBJ whole genome shotgun (WGS) entry which is preliminary data.</text>
</comment>
<evidence type="ECO:0000256" key="2">
    <source>
        <dbReference type="ARBA" id="ARBA00004123"/>
    </source>
</evidence>
<dbReference type="GO" id="GO:0006139">
    <property type="term" value="P:nucleobase-containing compound metabolic process"/>
    <property type="evidence" value="ECO:0007669"/>
    <property type="project" value="InterPro"/>
</dbReference>
<accession>A0A5N5TGN4</accession>
<evidence type="ECO:0000256" key="9">
    <source>
        <dbReference type="ARBA" id="ARBA00023004"/>
    </source>
</evidence>
<gene>
    <name evidence="16" type="ORF">Anas_04495</name>
</gene>
<dbReference type="InterPro" id="IPR010614">
    <property type="entry name" value="RAD3-like_helicase_DEAD"/>
</dbReference>
<dbReference type="GO" id="GO:0003678">
    <property type="term" value="F:DNA helicase activity"/>
    <property type="evidence" value="ECO:0007669"/>
    <property type="project" value="InterPro"/>
</dbReference>
<dbReference type="GO" id="GO:0051536">
    <property type="term" value="F:iron-sulfur cluster binding"/>
    <property type="evidence" value="ECO:0007669"/>
    <property type="project" value="UniProtKB-KW"/>
</dbReference>
<dbReference type="InterPro" id="IPR013020">
    <property type="entry name" value="Rad3/Chl1-like"/>
</dbReference>
<protein>
    <submittedName>
        <fullName evidence="16">Putative ATP-dependent DNA helicase DDX11</fullName>
    </submittedName>
</protein>
<feature type="compositionally biased region" description="Low complexity" evidence="14">
    <location>
        <begin position="533"/>
        <end position="542"/>
    </location>
</feature>
<dbReference type="Gene3D" id="3.40.50.300">
    <property type="entry name" value="P-loop containing nucleotide triphosphate hydrolases"/>
    <property type="match status" value="2"/>
</dbReference>
<dbReference type="Proteomes" id="UP000326759">
    <property type="component" value="Unassembled WGS sequence"/>
</dbReference>
<keyword evidence="6" id="KW-0378">Hydrolase</keyword>
<dbReference type="EMBL" id="SEYY01001099">
    <property type="protein sequence ID" value="KAB7505816.1"/>
    <property type="molecule type" value="Genomic_DNA"/>
</dbReference>
<dbReference type="InterPro" id="IPR027417">
    <property type="entry name" value="P-loop_NTPase"/>
</dbReference>
<reference evidence="16 17" key="1">
    <citation type="journal article" date="2019" name="PLoS Biol.">
        <title>Sex chromosomes control vertical transmission of feminizing Wolbachia symbionts in an isopod.</title>
        <authorList>
            <person name="Becking T."/>
            <person name="Chebbi M.A."/>
            <person name="Giraud I."/>
            <person name="Moumen B."/>
            <person name="Laverre T."/>
            <person name="Caubet Y."/>
            <person name="Peccoud J."/>
            <person name="Gilbert C."/>
            <person name="Cordaux R."/>
        </authorList>
    </citation>
    <scope>NUCLEOTIDE SEQUENCE [LARGE SCALE GENOMIC DNA]</scope>
    <source>
        <strain evidence="16">ANa2</strain>
        <tissue evidence="16">Whole body excluding digestive tract and cuticle</tissue>
    </source>
</reference>
<sequence length="757" mass="85901">MDDIKLKKFSFPFTPYLSQENFMQALFHALEEEKLGIFESPTGTIYQYSFPNRGKQNSFFPGGKSLSLICGSLSWLKYYDDSQKTRLKSILEEKIIEEDENDWFSSSVKKIEKENEKRIAKKDLEKIEKHEERIRELRGKISSGSWVLKFTRLKKSKELKTSYEEKGANKNENNLEFKRRAAINFLNLLLLLDTETLNDDFLLGDYNSDEETKQESDSDSDDSDDGDERLKIFYCSRTHSQLAQFVREVQRTIFSETAQNFNIQSVLSGCIDLQTKKKSVCSAVENGKTLKKQKTIAGCPFIKQKNIQSLSDLIISEVKDIEQIVTAGKKLKACPYYATRKSIKDSQLIVLPYNGLLHRSTREALGIKLKGSVVIIDEAHNLLETIGNIHSVIIGYNQLCESKSQLSEYLNRFQKKLNPKNLLYIKQIIFVINSYIKLLSMSVSSLSKDHFKKADNNSCVMTLHGFLHQTFTDNLNIFKLIQYMEKSKIAHKLHSYKTHHFGEVKLKDKKDDENTSSFLAKIQKGPSKKDSALNLPSNNSSLFEKSDPDQKDGGSPLLGFIQFLKALKGGDGFRGSGSEMPSIKYLLLNPSSQFHDVVKECRSVILAGGTMAPVDEFKQQLFLSAGASPDRIVEFSCDHVVPEQNVLALVVTTGPSSIPFDFTFKKRKDPQMLDELGRILSNICNIIPGGIVIFFPSYEYEEFVSSYFKKEKILDMLSTKKSVFREPKKSSELDSVLSEYSKAAKSIQNGKEGCCAI</sequence>
<dbReference type="InterPro" id="IPR006554">
    <property type="entry name" value="Helicase-like_DEXD_c2"/>
</dbReference>
<dbReference type="Pfam" id="PF06733">
    <property type="entry name" value="DEAD_2"/>
    <property type="match status" value="1"/>
</dbReference>
<keyword evidence="8" id="KW-0067">ATP-binding</keyword>
<evidence type="ECO:0000256" key="7">
    <source>
        <dbReference type="ARBA" id="ARBA00022806"/>
    </source>
</evidence>
<keyword evidence="9" id="KW-0408">Iron</keyword>
<feature type="domain" description="Helicase ATP-binding" evidence="15">
    <location>
        <begin position="5"/>
        <end position="429"/>
    </location>
</feature>